<evidence type="ECO:0000313" key="3">
    <source>
        <dbReference type="Proteomes" id="UP000256690"/>
    </source>
</evidence>
<evidence type="ECO:0000256" key="1">
    <source>
        <dbReference type="SAM" id="MobiDB-lite"/>
    </source>
</evidence>
<proteinExistence type="predicted"/>
<name>A0A3D8Q7Q6_9EURO</name>
<evidence type="ECO:0000313" key="2">
    <source>
        <dbReference type="EMBL" id="RDW57865.1"/>
    </source>
</evidence>
<dbReference type="RefSeq" id="XP_026598034.1">
    <property type="nucleotide sequence ID" value="XM_026753399.1"/>
</dbReference>
<comment type="caution">
    <text evidence="2">The sequence shown here is derived from an EMBL/GenBank/DDBJ whole genome shotgun (WGS) entry which is preliminary data.</text>
</comment>
<feature type="compositionally biased region" description="Basic and acidic residues" evidence="1">
    <location>
        <begin position="202"/>
        <end position="218"/>
    </location>
</feature>
<dbReference type="OrthoDB" id="4510859at2759"/>
<sequence length="248" mass="28189">MSTTTQFTMSQWTGIEIVANLKDLPSNRTEAKAAVCQIIRYYTLKIVAATGCNTFLITIGYYKPTKTWRLNLKARELLVTELGDTWQGEITARLRGSKWIDVDSIRTRDIHAPRFADADEWKHLADKRGNWRGVSNFTYYRGVPFLLMKNGTLYTNEATRLGELRMEKLADDIQGVGLTPMRLWDGRTDSASSLLHVMEKLSPRNREEREARAEEARRLNRIAHGGSGSSGEDSDSDSRSVHWEHPGL</sequence>
<feature type="region of interest" description="Disordered" evidence="1">
    <location>
        <begin position="202"/>
        <end position="248"/>
    </location>
</feature>
<keyword evidence="3" id="KW-1185">Reference proteome</keyword>
<protein>
    <submittedName>
        <fullName evidence="2">Uncharacterized protein</fullName>
    </submittedName>
</protein>
<accession>A0A3D8Q7Q6</accession>
<dbReference type="Proteomes" id="UP000256690">
    <property type="component" value="Unassembled WGS sequence"/>
</dbReference>
<reference evidence="2 3" key="1">
    <citation type="journal article" date="2018" name="IMA Fungus">
        <title>IMA Genome-F 9: Draft genome sequence of Annulohypoxylon stygium, Aspergillus mulundensis, Berkeleyomyces basicola (syn. Thielaviopsis basicola), Ceratocystis smalleyi, two Cercospora beticola strains, Coleophoma cylindrospora, Fusarium fracticaudum, Phialophora cf. hyalina, and Morchella septimelata.</title>
        <authorList>
            <person name="Wingfield B.D."/>
            <person name="Bills G.F."/>
            <person name="Dong Y."/>
            <person name="Huang W."/>
            <person name="Nel W.J."/>
            <person name="Swalarsk-Parry B.S."/>
            <person name="Vaghefi N."/>
            <person name="Wilken P.M."/>
            <person name="An Z."/>
            <person name="de Beer Z.W."/>
            <person name="De Vos L."/>
            <person name="Chen L."/>
            <person name="Duong T.A."/>
            <person name="Gao Y."/>
            <person name="Hammerbacher A."/>
            <person name="Kikkert J.R."/>
            <person name="Li Y."/>
            <person name="Li H."/>
            <person name="Li K."/>
            <person name="Li Q."/>
            <person name="Liu X."/>
            <person name="Ma X."/>
            <person name="Naidoo K."/>
            <person name="Pethybridge S.J."/>
            <person name="Sun J."/>
            <person name="Steenkamp E.T."/>
            <person name="van der Nest M.A."/>
            <person name="van Wyk S."/>
            <person name="Wingfield M.J."/>
            <person name="Xiong C."/>
            <person name="Yue Q."/>
            <person name="Zhang X."/>
        </authorList>
    </citation>
    <scope>NUCLEOTIDE SEQUENCE [LARGE SCALE GENOMIC DNA]</scope>
    <source>
        <strain evidence="2 3">DSM 5745</strain>
    </source>
</reference>
<dbReference type="GeneID" id="38121753"/>
<dbReference type="EMBL" id="PVWQ01000026">
    <property type="protein sequence ID" value="RDW57865.1"/>
    <property type="molecule type" value="Genomic_DNA"/>
</dbReference>
<gene>
    <name evidence="2" type="ORF">DSM5745_11383</name>
</gene>
<feature type="compositionally biased region" description="Basic and acidic residues" evidence="1">
    <location>
        <begin position="236"/>
        <end position="248"/>
    </location>
</feature>
<dbReference type="AlphaFoldDB" id="A0A3D8Q7Q6"/>
<organism evidence="2 3">
    <name type="scientific">Aspergillus mulundensis</name>
    <dbReference type="NCBI Taxonomy" id="1810919"/>
    <lineage>
        <taxon>Eukaryota</taxon>
        <taxon>Fungi</taxon>
        <taxon>Dikarya</taxon>
        <taxon>Ascomycota</taxon>
        <taxon>Pezizomycotina</taxon>
        <taxon>Eurotiomycetes</taxon>
        <taxon>Eurotiomycetidae</taxon>
        <taxon>Eurotiales</taxon>
        <taxon>Aspergillaceae</taxon>
        <taxon>Aspergillus</taxon>
        <taxon>Aspergillus subgen. Nidulantes</taxon>
    </lineage>
</organism>